<evidence type="ECO:0000256" key="2">
    <source>
        <dbReference type="ARBA" id="ARBA00022692"/>
    </source>
</evidence>
<reference evidence="6 7" key="1">
    <citation type="submission" date="2020-11" db="EMBL/GenBank/DDBJ databases">
        <title>Description of Pontivivens ytuae sp. nov. isolated from deep sea sediment of Mariana Trench.</title>
        <authorList>
            <person name="Wang Z."/>
            <person name="Sun Q.-L."/>
            <person name="Xu X.-D."/>
            <person name="Tang Y.-Z."/>
            <person name="Zhang J."/>
        </authorList>
    </citation>
    <scope>NUCLEOTIDE SEQUENCE [LARGE SCALE GENOMIC DNA]</scope>
    <source>
        <strain evidence="6 7">MT2928</strain>
    </source>
</reference>
<proteinExistence type="predicted"/>
<dbReference type="KEGG" id="poz:I0K15_02620"/>
<keyword evidence="2 5" id="KW-0812">Transmembrane</keyword>
<dbReference type="Pfam" id="PF04191">
    <property type="entry name" value="PEMT"/>
    <property type="match status" value="1"/>
</dbReference>
<dbReference type="AlphaFoldDB" id="A0A7S9QCX8"/>
<dbReference type="PANTHER" id="PTHR12714">
    <property type="entry name" value="PROTEIN-S ISOPRENYLCYSTEINE O-METHYLTRANSFERASE"/>
    <property type="match status" value="1"/>
</dbReference>
<keyword evidence="3 5" id="KW-1133">Transmembrane helix</keyword>
<comment type="subcellular location">
    <subcellularLocation>
        <location evidence="1">Endomembrane system</location>
        <topology evidence="1">Multi-pass membrane protein</topology>
    </subcellularLocation>
</comment>
<dbReference type="Gene3D" id="1.20.120.1630">
    <property type="match status" value="1"/>
</dbReference>
<sequence length="149" mass="16697">MKGFPDLPPIWFAGFAAGAWGLSRTLPLIRFDNPVTDLIGALMILGGIGLALWSLYWFRRRRTTFEPHHTPTALIVEGPFRLSRNPIYVGLVAILAGYALRLGTLTPLLLVPVFWWVLHRRFALPEEAGLRAAFGAEAEAYIAATRRWL</sequence>
<feature type="transmembrane region" description="Helical" evidence="5">
    <location>
        <begin position="7"/>
        <end position="26"/>
    </location>
</feature>
<evidence type="ECO:0000256" key="3">
    <source>
        <dbReference type="ARBA" id="ARBA00022989"/>
    </source>
</evidence>
<gene>
    <name evidence="6" type="ORF">I0K15_02620</name>
</gene>
<dbReference type="Proteomes" id="UP000594800">
    <property type="component" value="Chromosome"/>
</dbReference>
<evidence type="ECO:0000256" key="5">
    <source>
        <dbReference type="SAM" id="Phobius"/>
    </source>
</evidence>
<protein>
    <submittedName>
        <fullName evidence="6">Isoprenylcysteine carboxylmethyltransferase family protein</fullName>
    </submittedName>
</protein>
<feature type="transmembrane region" description="Helical" evidence="5">
    <location>
        <begin position="38"/>
        <end position="58"/>
    </location>
</feature>
<dbReference type="InterPro" id="IPR007318">
    <property type="entry name" value="Phopholipid_MeTrfase"/>
</dbReference>
<keyword evidence="6" id="KW-0808">Transferase</keyword>
<dbReference type="GO" id="GO:0012505">
    <property type="term" value="C:endomembrane system"/>
    <property type="evidence" value="ECO:0007669"/>
    <property type="project" value="UniProtKB-SubCell"/>
</dbReference>
<keyword evidence="4 5" id="KW-0472">Membrane</keyword>
<dbReference type="EMBL" id="CP064942">
    <property type="protein sequence ID" value="QPH54693.1"/>
    <property type="molecule type" value="Genomic_DNA"/>
</dbReference>
<dbReference type="PANTHER" id="PTHR12714:SF24">
    <property type="entry name" value="SLR1182 PROTEIN"/>
    <property type="match status" value="1"/>
</dbReference>
<dbReference type="GO" id="GO:0032259">
    <property type="term" value="P:methylation"/>
    <property type="evidence" value="ECO:0007669"/>
    <property type="project" value="UniProtKB-KW"/>
</dbReference>
<keyword evidence="7" id="KW-1185">Reference proteome</keyword>
<feature type="transmembrane region" description="Helical" evidence="5">
    <location>
        <begin position="87"/>
        <end position="117"/>
    </location>
</feature>
<accession>A0A7S9QCX8</accession>
<dbReference type="RefSeq" id="WP_196103901.1">
    <property type="nucleotide sequence ID" value="NZ_CP064942.1"/>
</dbReference>
<evidence type="ECO:0000313" key="7">
    <source>
        <dbReference type="Proteomes" id="UP000594800"/>
    </source>
</evidence>
<evidence type="ECO:0000256" key="4">
    <source>
        <dbReference type="ARBA" id="ARBA00023136"/>
    </source>
</evidence>
<evidence type="ECO:0000313" key="6">
    <source>
        <dbReference type="EMBL" id="QPH54693.1"/>
    </source>
</evidence>
<evidence type="ECO:0000256" key="1">
    <source>
        <dbReference type="ARBA" id="ARBA00004127"/>
    </source>
</evidence>
<keyword evidence="6" id="KW-0489">Methyltransferase</keyword>
<organism evidence="6 7">
    <name type="scientific">Pontivivens ytuae</name>
    <dbReference type="NCBI Taxonomy" id="2789856"/>
    <lineage>
        <taxon>Bacteria</taxon>
        <taxon>Pseudomonadati</taxon>
        <taxon>Pseudomonadota</taxon>
        <taxon>Alphaproteobacteria</taxon>
        <taxon>Rhodobacterales</taxon>
        <taxon>Paracoccaceae</taxon>
        <taxon>Pontivivens</taxon>
    </lineage>
</organism>
<name>A0A7S9QCX8_9RHOB</name>
<dbReference type="GO" id="GO:0008168">
    <property type="term" value="F:methyltransferase activity"/>
    <property type="evidence" value="ECO:0007669"/>
    <property type="project" value="UniProtKB-KW"/>
</dbReference>